<dbReference type="Pfam" id="PF13423">
    <property type="entry name" value="UCH_1"/>
    <property type="match status" value="1"/>
</dbReference>
<feature type="region of interest" description="Disordered" evidence="1">
    <location>
        <begin position="1"/>
        <end position="20"/>
    </location>
</feature>
<dbReference type="GO" id="GO:0000289">
    <property type="term" value="P:nuclear-transcribed mRNA poly(A) tail shortening"/>
    <property type="evidence" value="ECO:0007669"/>
    <property type="project" value="TreeGrafter"/>
</dbReference>
<dbReference type="Gene3D" id="3.30.420.10">
    <property type="entry name" value="Ribonuclease H-like superfamily/Ribonuclease H"/>
    <property type="match status" value="1"/>
</dbReference>
<dbReference type="GO" id="GO:0000932">
    <property type="term" value="C:P-body"/>
    <property type="evidence" value="ECO:0007669"/>
    <property type="project" value="TreeGrafter"/>
</dbReference>
<gene>
    <name evidence="3" type="ORF">PCOS0759_LOCUS1276</name>
</gene>
<dbReference type="Pfam" id="PF00929">
    <property type="entry name" value="RNase_T"/>
    <property type="match status" value="1"/>
</dbReference>
<dbReference type="InterPro" id="IPR036322">
    <property type="entry name" value="WD40_repeat_dom_sf"/>
</dbReference>
<dbReference type="SUPFAM" id="SSF50978">
    <property type="entry name" value="WD40 repeat-like"/>
    <property type="match status" value="1"/>
</dbReference>
<dbReference type="SMART" id="SM00479">
    <property type="entry name" value="EXOIII"/>
    <property type="match status" value="1"/>
</dbReference>
<dbReference type="InterPro" id="IPR036397">
    <property type="entry name" value="RNaseH_sf"/>
</dbReference>
<dbReference type="InterPro" id="IPR015943">
    <property type="entry name" value="WD40/YVTN_repeat-like_dom_sf"/>
</dbReference>
<dbReference type="FunFam" id="3.30.420.10:FF:000175">
    <property type="entry name" value="RNA exonuclease 5"/>
    <property type="match status" value="1"/>
</dbReference>
<dbReference type="InterPro" id="IPR028881">
    <property type="entry name" value="PAN2_UCH_dom"/>
</dbReference>
<dbReference type="Gene3D" id="2.130.10.10">
    <property type="entry name" value="YVTN repeat-like/Quinoprotein amine dehydrogenase"/>
    <property type="match status" value="1"/>
</dbReference>
<dbReference type="GO" id="GO:0003676">
    <property type="term" value="F:nucleic acid binding"/>
    <property type="evidence" value="ECO:0007669"/>
    <property type="project" value="InterPro"/>
</dbReference>
<feature type="domain" description="USP" evidence="2">
    <location>
        <begin position="647"/>
        <end position="1037"/>
    </location>
</feature>
<feature type="compositionally biased region" description="Low complexity" evidence="1">
    <location>
        <begin position="577"/>
        <end position="607"/>
    </location>
</feature>
<dbReference type="SUPFAM" id="SSF54001">
    <property type="entry name" value="Cysteine proteinases"/>
    <property type="match status" value="1"/>
</dbReference>
<dbReference type="InterPro" id="IPR050785">
    <property type="entry name" value="PAN2-PAN3_catalytic_subunit"/>
</dbReference>
<evidence type="ECO:0000256" key="1">
    <source>
        <dbReference type="SAM" id="MobiDB-lite"/>
    </source>
</evidence>
<dbReference type="InterPro" id="IPR048841">
    <property type="entry name" value="PAN2_N"/>
</dbReference>
<dbReference type="Pfam" id="PF20770">
    <property type="entry name" value="PAN2_N"/>
    <property type="match status" value="1"/>
</dbReference>
<dbReference type="PANTHER" id="PTHR15728:SF0">
    <property type="entry name" value="PAN2-PAN3 DEADENYLATION COMPLEX CATALYTIC SUBUNIT PAN2"/>
    <property type="match status" value="1"/>
</dbReference>
<dbReference type="InterPro" id="IPR038765">
    <property type="entry name" value="Papain-like_cys_pep_sf"/>
</dbReference>
<dbReference type="GO" id="GO:0031251">
    <property type="term" value="C:PAN complex"/>
    <property type="evidence" value="ECO:0007669"/>
    <property type="project" value="TreeGrafter"/>
</dbReference>
<feature type="region of interest" description="Disordered" evidence="1">
    <location>
        <begin position="573"/>
        <end position="607"/>
    </location>
</feature>
<dbReference type="AlphaFoldDB" id="A0A7S1KLR5"/>
<evidence type="ECO:0000313" key="3">
    <source>
        <dbReference type="EMBL" id="CAD9078044.1"/>
    </source>
</evidence>
<proteinExistence type="predicted"/>
<dbReference type="InterPro" id="IPR013520">
    <property type="entry name" value="Ribonucl_H"/>
</dbReference>
<dbReference type="PANTHER" id="PTHR15728">
    <property type="entry name" value="DEADENYLATION COMPLEX CATALYTIC SUBUNIT PAN2"/>
    <property type="match status" value="1"/>
</dbReference>
<name>A0A7S1KLR5_9EUKA</name>
<accession>A0A7S1KLR5</accession>
<dbReference type="SUPFAM" id="SSF53098">
    <property type="entry name" value="Ribonuclease H-like"/>
    <property type="match status" value="1"/>
</dbReference>
<dbReference type="PROSITE" id="PS50235">
    <property type="entry name" value="USP_3"/>
    <property type="match status" value="1"/>
</dbReference>
<dbReference type="Gene3D" id="3.90.70.10">
    <property type="entry name" value="Cysteine proteinases"/>
    <property type="match status" value="1"/>
</dbReference>
<reference evidence="3" key="1">
    <citation type="submission" date="2021-01" db="EMBL/GenBank/DDBJ databases">
        <authorList>
            <person name="Corre E."/>
            <person name="Pelletier E."/>
            <person name="Niang G."/>
            <person name="Scheremetjew M."/>
            <person name="Finn R."/>
            <person name="Kale V."/>
            <person name="Holt S."/>
            <person name="Cochrane G."/>
            <person name="Meng A."/>
            <person name="Brown T."/>
            <person name="Cohen L."/>
        </authorList>
    </citation>
    <scope>NUCLEOTIDE SEQUENCE</scope>
    <source>
        <strain evidence="3">WS</strain>
    </source>
</reference>
<dbReference type="GO" id="GO:0004535">
    <property type="term" value="F:poly(A)-specific ribonuclease activity"/>
    <property type="evidence" value="ECO:0007669"/>
    <property type="project" value="TreeGrafter"/>
</dbReference>
<dbReference type="InterPro" id="IPR028889">
    <property type="entry name" value="USP"/>
</dbReference>
<dbReference type="EMBL" id="HBGD01001547">
    <property type="protein sequence ID" value="CAD9078044.1"/>
    <property type="molecule type" value="Transcribed_RNA"/>
</dbReference>
<protein>
    <recommendedName>
        <fullName evidence="2">USP domain-containing protein</fullName>
    </recommendedName>
</protein>
<organism evidence="3">
    <name type="scientific">Percolomonas cosmopolitus</name>
    <dbReference type="NCBI Taxonomy" id="63605"/>
    <lineage>
        <taxon>Eukaryota</taxon>
        <taxon>Discoba</taxon>
        <taxon>Heterolobosea</taxon>
        <taxon>Tetramitia</taxon>
        <taxon>Eutetramitia</taxon>
        <taxon>Percolomonadidae</taxon>
        <taxon>Percolomonas</taxon>
    </lineage>
</organism>
<dbReference type="InterPro" id="IPR012337">
    <property type="entry name" value="RNaseH-like_sf"/>
</dbReference>
<sequence length="1262" mass="141799">MMHHQNMPPNSTLGQFAAMMPPTLPSTPSLTSAATASFSGSTSSTHSQFLPYHVLFSPLHQSLFLGGSITGASSQMAHYLLKQEQQAIMTRQATAQANGLHLKPVALWNCHLSGGSRQARNLQQQQQHTDVIRYLWRSASSQYTLKGASHASSASSNASSSLTKHAQIYALGYSSVKSWNTSGRLTFSLDAPQEFNGKLLSAIDEEDRMVYMGGNTNQLWLWDIEKAKFVVKHQDSMVMSGLGSDSVLGLPAMAGGPSPTSSAAHAYPNAQHGTSKMCTTSKFLVCARTDGSVQLRDKQSLKVLHEFPLHSGALNDIAVKDDLLISCGLSRRPNGLDYDRQLKCLDLRTMSLLPSISFMYDGPAFIRFHPTASNVLVIVGQNGYFQCKEVVHDMSVYPVHQIFPSKDYSSFSEPQHVVSFDISPSGEMFSFVDTSQRVHLWATNPQPKVAHPSVFQKKYHSFKEYSPDYSHTHLHMNDETPLSAVSTYEQDSVHNKSLFSDVDMNASIRRFSTLKQIHPKIVQHLAKPERGFFKGGNPPLKVSPNVQYAPNPGLLNAEEGYVLRSAQPALTGNVPALSNNSSNTTSSNNSSKSPSPTLSTANSTTTTAMNIPDADTYLIPKDYRFRSSTIDGWKEIDFAQFNQTPYTGLENSLENGSLFNSFVQTLYHIHAPLRHSIMSHSCEDSECITCQLGFLFDMMQKKQEHFKEKWCNMTCFPGNFMRILNRRLSRQERNEGSKLFDDKNHNDTPNVIHFLISTVSQELSRDENYPIPNKYPHVIPAQMQVLAQQSSTTEKKNLLELLLSSQLGIRHRCTKCFAERYHESKRMFYRISLSSPNCSFEQAIQNSISNSRVENIKRRCNHCDRLCPFENISKCVTLPNMLCFVFSDRGMDQLWLHRQFPKSNNGITCIPVQYNALGGGSSSNGKSVAPQLVLTWNADSQTYNVQAEYDEKSSETEVFDEENPQNNRIVYELHSFMCKIHHPLSNGRGHHVSFVRTNEESSTWHLFNDFTITKQKKHIYDFSASWKQANMLMYVRKEIQKASVKVDVSNHQLSVSRILRGAEPLPYKGQLVAIDAEFVQMKSCMELSLGRVSVLREDGSVLIDDHIGLGDTESVSDYLTRYSGLREGDLDHSHHHTVVELKTAYRKLKALVDEGVVFVGHGLKSDFKIINLVVPPDQIRDTVELFQLPNQRKIGLRFLAKTLLKEDVQQGEHDSVEDASTALKLFKMYQRLQMSDEFDATLDSVYQVGRETNWVVHDGVRG</sequence>
<evidence type="ECO:0000259" key="2">
    <source>
        <dbReference type="PROSITE" id="PS50235"/>
    </source>
</evidence>